<name>A9FS45_SORC5</name>
<evidence type="ECO:0008006" key="4">
    <source>
        <dbReference type="Google" id="ProtNLM"/>
    </source>
</evidence>
<evidence type="ECO:0000256" key="1">
    <source>
        <dbReference type="SAM" id="MobiDB-lite"/>
    </source>
</evidence>
<reference evidence="2 3" key="1">
    <citation type="journal article" date="2007" name="Nat. Biotechnol.">
        <title>Complete genome sequence of the myxobacterium Sorangium cellulosum.</title>
        <authorList>
            <person name="Schneiker S."/>
            <person name="Perlova O."/>
            <person name="Kaiser O."/>
            <person name="Gerth K."/>
            <person name="Alici A."/>
            <person name="Altmeyer M.O."/>
            <person name="Bartels D."/>
            <person name="Bekel T."/>
            <person name="Beyer S."/>
            <person name="Bode E."/>
            <person name="Bode H.B."/>
            <person name="Bolten C.J."/>
            <person name="Choudhuri J.V."/>
            <person name="Doss S."/>
            <person name="Elnakady Y.A."/>
            <person name="Frank B."/>
            <person name="Gaigalat L."/>
            <person name="Goesmann A."/>
            <person name="Groeger C."/>
            <person name="Gross F."/>
            <person name="Jelsbak L."/>
            <person name="Jelsbak L."/>
            <person name="Kalinowski J."/>
            <person name="Kegler C."/>
            <person name="Knauber T."/>
            <person name="Konietzny S."/>
            <person name="Kopp M."/>
            <person name="Krause L."/>
            <person name="Krug D."/>
            <person name="Linke B."/>
            <person name="Mahmud T."/>
            <person name="Martinez-Arias R."/>
            <person name="McHardy A.C."/>
            <person name="Merai M."/>
            <person name="Meyer F."/>
            <person name="Mormann S."/>
            <person name="Munoz-Dorado J."/>
            <person name="Perez J."/>
            <person name="Pradella S."/>
            <person name="Rachid S."/>
            <person name="Raddatz G."/>
            <person name="Rosenau F."/>
            <person name="Rueckert C."/>
            <person name="Sasse F."/>
            <person name="Scharfe M."/>
            <person name="Schuster S.C."/>
            <person name="Suen G."/>
            <person name="Treuner-Lange A."/>
            <person name="Velicer G.J."/>
            <person name="Vorholter F.-J."/>
            <person name="Weissman K.J."/>
            <person name="Welch R.D."/>
            <person name="Wenzel S.C."/>
            <person name="Whitworth D.E."/>
            <person name="Wilhelm S."/>
            <person name="Wittmann C."/>
            <person name="Bloecker H."/>
            <person name="Puehler A."/>
            <person name="Mueller R."/>
        </authorList>
    </citation>
    <scope>NUCLEOTIDE SEQUENCE [LARGE SCALE GENOMIC DNA]</scope>
    <source>
        <strain evidence="3">So ce56</strain>
    </source>
</reference>
<sequence>MPRYTAGAVARDAHSIDPLLVRTALVALLPLLAACERPSPAPPAGADAGALTPWARGAAASLDDRGARLRADSAPAVGSVEPDALEEILAAAREAAPGPADGVRVAKIGTSTGLPAPSALPPEPAPAPAPASRSRVEIGAPMVQANMSSPAIEKAARAQLYWDLVQRCRGPGGSLLPPDAIRVEFNVDAEGYIVVPTIIGSASDPRYDEAATCMRRELSGAAFRAPAGARGLPTRVDATVPSVD</sequence>
<evidence type="ECO:0000313" key="3">
    <source>
        <dbReference type="Proteomes" id="UP000002139"/>
    </source>
</evidence>
<dbReference type="EMBL" id="AM746676">
    <property type="protein sequence ID" value="CAN95359.1"/>
    <property type="molecule type" value="Genomic_DNA"/>
</dbReference>
<feature type="compositionally biased region" description="Pro residues" evidence="1">
    <location>
        <begin position="118"/>
        <end position="129"/>
    </location>
</feature>
<keyword evidence="3" id="KW-1185">Reference proteome</keyword>
<dbReference type="KEGG" id="scl:sce5196"/>
<dbReference type="AlphaFoldDB" id="A9FS45"/>
<accession>A9FS45</accession>
<gene>
    <name evidence="2" type="ordered locus">sce5196</name>
</gene>
<feature type="region of interest" description="Disordered" evidence="1">
    <location>
        <begin position="114"/>
        <end position="133"/>
    </location>
</feature>
<dbReference type="PROSITE" id="PS51257">
    <property type="entry name" value="PROKAR_LIPOPROTEIN"/>
    <property type="match status" value="1"/>
</dbReference>
<dbReference type="Proteomes" id="UP000002139">
    <property type="component" value="Chromosome"/>
</dbReference>
<proteinExistence type="predicted"/>
<dbReference type="HOGENOM" id="CLU_1137445_0_0_7"/>
<protein>
    <recommendedName>
        <fullName evidence="4">TonB C-terminal domain-containing protein</fullName>
    </recommendedName>
</protein>
<organism evidence="2 3">
    <name type="scientific">Sorangium cellulosum (strain So ce56)</name>
    <name type="common">Polyangium cellulosum (strain So ce56)</name>
    <dbReference type="NCBI Taxonomy" id="448385"/>
    <lineage>
        <taxon>Bacteria</taxon>
        <taxon>Pseudomonadati</taxon>
        <taxon>Myxococcota</taxon>
        <taxon>Polyangia</taxon>
        <taxon>Polyangiales</taxon>
        <taxon>Polyangiaceae</taxon>
        <taxon>Sorangium</taxon>
    </lineage>
</organism>
<evidence type="ECO:0000313" key="2">
    <source>
        <dbReference type="EMBL" id="CAN95359.1"/>
    </source>
</evidence>